<dbReference type="STRING" id="984485.A0A1E4RMR7"/>
<evidence type="ECO:0000256" key="9">
    <source>
        <dbReference type="PIRNR" id="PIRNR027109"/>
    </source>
</evidence>
<evidence type="ECO:0000256" key="2">
    <source>
        <dbReference type="ARBA" id="ARBA00008473"/>
    </source>
</evidence>
<gene>
    <name evidence="11" type="ORF">HYPBUDRAFT_155605</name>
</gene>
<dbReference type="GO" id="GO:0005484">
    <property type="term" value="F:SNAP receptor activity"/>
    <property type="evidence" value="ECO:0007669"/>
    <property type="project" value="TreeGrafter"/>
</dbReference>
<organism evidence="11 12">
    <name type="scientific">Hyphopichia burtonii NRRL Y-1933</name>
    <dbReference type="NCBI Taxonomy" id="984485"/>
    <lineage>
        <taxon>Eukaryota</taxon>
        <taxon>Fungi</taxon>
        <taxon>Dikarya</taxon>
        <taxon>Ascomycota</taxon>
        <taxon>Saccharomycotina</taxon>
        <taxon>Pichiomycetes</taxon>
        <taxon>Debaryomycetaceae</taxon>
        <taxon>Hyphopichia</taxon>
    </lineage>
</organism>
<dbReference type="Proteomes" id="UP000095085">
    <property type="component" value="Unassembled WGS sequence"/>
</dbReference>
<dbReference type="InterPro" id="IPR023601">
    <property type="entry name" value="Golgi_SNAP_su1"/>
</dbReference>
<sequence>MSSATFSQTRTQALNLEKKTESLLSQYSKYQNSDISGEANDEETQLVEEITDLLTKRDSLINKLNRISDSDSNISTSKLQQLTRHKEILNDQKLSFSKIQSKILDERNRSNLLFLVRSDINAHKQRSANYQQNSLNDNDYILDERTRVDNTNSFADRLLRSAYETRDELLQQRVHLNNASSKMMGVLSSIPGINVLISKINTRRKRDTLILASVISVCILFLFFF</sequence>
<evidence type="ECO:0000313" key="11">
    <source>
        <dbReference type="EMBL" id="ODV68481.1"/>
    </source>
</evidence>
<keyword evidence="3 9" id="KW-0813">Transport</keyword>
<comment type="function">
    <text evidence="9">Involved in transport from the ER to the Golgi apparatus as well as in intra-Golgi transport. It belongs to a super-family of proteins called t-SNAREs or soluble NSF (N-ethylmaleimide-sensitive factor) attachment protein receptor.</text>
</comment>
<protein>
    <recommendedName>
        <fullName evidence="9">Golgi SNAP receptor complex member 1</fullName>
    </recommendedName>
</protein>
<evidence type="ECO:0000313" key="12">
    <source>
        <dbReference type="Proteomes" id="UP000095085"/>
    </source>
</evidence>
<keyword evidence="8 9" id="KW-0472">Membrane</keyword>
<evidence type="ECO:0000256" key="6">
    <source>
        <dbReference type="ARBA" id="ARBA00022989"/>
    </source>
</evidence>
<dbReference type="GO" id="GO:0000139">
    <property type="term" value="C:Golgi membrane"/>
    <property type="evidence" value="ECO:0007669"/>
    <property type="project" value="UniProtKB-SubCell"/>
</dbReference>
<dbReference type="OrthoDB" id="422156at2759"/>
<dbReference type="RefSeq" id="XP_020077548.1">
    <property type="nucleotide sequence ID" value="XM_020222133.1"/>
</dbReference>
<keyword evidence="5 9" id="KW-0653">Protein transport</keyword>
<dbReference type="GO" id="GO:0005797">
    <property type="term" value="C:Golgi medial cisterna"/>
    <property type="evidence" value="ECO:0007669"/>
    <property type="project" value="TreeGrafter"/>
</dbReference>
<comment type="subunit">
    <text evidence="9">Component of several multiprotein Golgi SNARE complexes.</text>
</comment>
<dbReference type="GO" id="GO:0031201">
    <property type="term" value="C:SNARE complex"/>
    <property type="evidence" value="ECO:0007669"/>
    <property type="project" value="TreeGrafter"/>
</dbReference>
<dbReference type="EMBL" id="KV454539">
    <property type="protein sequence ID" value="ODV68481.1"/>
    <property type="molecule type" value="Genomic_DNA"/>
</dbReference>
<dbReference type="GO" id="GO:0048219">
    <property type="term" value="P:inter-Golgi cisterna vesicle-mediated transport"/>
    <property type="evidence" value="ECO:0007669"/>
    <property type="project" value="TreeGrafter"/>
</dbReference>
<evidence type="ECO:0000256" key="5">
    <source>
        <dbReference type="ARBA" id="ARBA00022927"/>
    </source>
</evidence>
<accession>A0A1E4RMR7</accession>
<evidence type="ECO:0000256" key="4">
    <source>
        <dbReference type="ARBA" id="ARBA00022692"/>
    </source>
</evidence>
<dbReference type="AlphaFoldDB" id="A0A1E4RMR7"/>
<dbReference type="PANTHER" id="PTHR21094:SF2">
    <property type="entry name" value="GOLGI SNAP RECEPTOR COMPLEX MEMBER 1"/>
    <property type="match status" value="1"/>
</dbReference>
<keyword evidence="4 10" id="KW-0812">Transmembrane</keyword>
<keyword evidence="12" id="KW-1185">Reference proteome</keyword>
<dbReference type="GO" id="GO:0006906">
    <property type="term" value="P:vesicle fusion"/>
    <property type="evidence" value="ECO:0007669"/>
    <property type="project" value="TreeGrafter"/>
</dbReference>
<evidence type="ECO:0000256" key="8">
    <source>
        <dbReference type="ARBA" id="ARBA00023136"/>
    </source>
</evidence>
<evidence type="ECO:0000256" key="1">
    <source>
        <dbReference type="ARBA" id="ARBA00004409"/>
    </source>
</evidence>
<keyword evidence="9" id="KW-0931">ER-Golgi transport</keyword>
<keyword evidence="7 9" id="KW-0333">Golgi apparatus</keyword>
<dbReference type="Pfam" id="PF12352">
    <property type="entry name" value="V-SNARE_C"/>
    <property type="match status" value="1"/>
</dbReference>
<dbReference type="PANTHER" id="PTHR21094">
    <property type="entry name" value="GOS-28 SNARE- RELATED"/>
    <property type="match status" value="1"/>
</dbReference>
<dbReference type="GO" id="GO:0006888">
    <property type="term" value="P:endoplasmic reticulum to Golgi vesicle-mediated transport"/>
    <property type="evidence" value="ECO:0007669"/>
    <property type="project" value="InterPro"/>
</dbReference>
<dbReference type="GeneID" id="30996682"/>
<keyword evidence="6 10" id="KW-1133">Transmembrane helix</keyword>
<evidence type="ECO:0000256" key="3">
    <source>
        <dbReference type="ARBA" id="ARBA00022448"/>
    </source>
</evidence>
<dbReference type="PIRSF" id="PIRSF027109">
    <property type="entry name" value="Golgi_SNARE"/>
    <property type="match status" value="1"/>
</dbReference>
<dbReference type="GO" id="GO:0005801">
    <property type="term" value="C:cis-Golgi network"/>
    <property type="evidence" value="ECO:0007669"/>
    <property type="project" value="InterPro"/>
</dbReference>
<reference evidence="12" key="1">
    <citation type="submission" date="2016-05" db="EMBL/GenBank/DDBJ databases">
        <title>Comparative genomics of biotechnologically important yeasts.</title>
        <authorList>
            <consortium name="DOE Joint Genome Institute"/>
            <person name="Riley R."/>
            <person name="Haridas S."/>
            <person name="Wolfe K.H."/>
            <person name="Lopes M.R."/>
            <person name="Hittinger C.T."/>
            <person name="Goker M."/>
            <person name="Salamov A."/>
            <person name="Wisecaver J."/>
            <person name="Long T.M."/>
            <person name="Aerts A.L."/>
            <person name="Barry K."/>
            <person name="Choi C."/>
            <person name="Clum A."/>
            <person name="Coughlan A.Y."/>
            <person name="Deshpande S."/>
            <person name="Douglass A.P."/>
            <person name="Hanson S.J."/>
            <person name="Klenk H.-P."/>
            <person name="Labutti K."/>
            <person name="Lapidus A."/>
            <person name="Lindquist E."/>
            <person name="Lipzen A."/>
            <person name="Meier-Kolthoff J.P."/>
            <person name="Ohm R.A."/>
            <person name="Otillar R.P."/>
            <person name="Pangilinan J."/>
            <person name="Peng Y."/>
            <person name="Rokas A."/>
            <person name="Rosa C.A."/>
            <person name="Scheuner C."/>
            <person name="Sibirny A.A."/>
            <person name="Slot J.C."/>
            <person name="Stielow J.B."/>
            <person name="Sun H."/>
            <person name="Kurtzman C.P."/>
            <person name="Blackwell M."/>
            <person name="Grigoriev I.V."/>
            <person name="Jeffries T.W."/>
        </authorList>
    </citation>
    <scope>NUCLEOTIDE SEQUENCE [LARGE SCALE GENOMIC DNA]</scope>
    <source>
        <strain evidence="12">NRRL Y-1933</strain>
    </source>
</reference>
<proteinExistence type="inferred from homology"/>
<dbReference type="GO" id="GO:0015031">
    <property type="term" value="P:protein transport"/>
    <property type="evidence" value="ECO:0007669"/>
    <property type="project" value="UniProtKB-KW"/>
</dbReference>
<comment type="similarity">
    <text evidence="2 9">Belongs to the GOSR1 family.</text>
</comment>
<evidence type="ECO:0000256" key="7">
    <source>
        <dbReference type="ARBA" id="ARBA00023034"/>
    </source>
</evidence>
<feature type="transmembrane region" description="Helical" evidence="10">
    <location>
        <begin position="208"/>
        <end position="224"/>
    </location>
</feature>
<comment type="subcellular location">
    <subcellularLocation>
        <location evidence="1">Golgi apparatus membrane</location>
        <topology evidence="1">Single-pass type IV membrane protein</topology>
    </subcellularLocation>
</comment>
<evidence type="ECO:0000256" key="10">
    <source>
        <dbReference type="SAM" id="Phobius"/>
    </source>
</evidence>
<name>A0A1E4RMR7_9ASCO</name>